<keyword evidence="3" id="KW-1185">Reference proteome</keyword>
<dbReference type="Pfam" id="PF03597">
    <property type="entry name" value="FixS"/>
    <property type="match status" value="1"/>
</dbReference>
<reference evidence="3" key="1">
    <citation type="journal article" date="2019" name="Int. J. Syst. Evol. Microbiol.">
        <title>The Global Catalogue of Microorganisms (GCM) 10K type strain sequencing project: providing services to taxonomists for standard genome sequencing and annotation.</title>
        <authorList>
            <consortium name="The Broad Institute Genomics Platform"/>
            <consortium name="The Broad Institute Genome Sequencing Center for Infectious Disease"/>
            <person name="Wu L."/>
            <person name="Ma J."/>
        </authorList>
    </citation>
    <scope>NUCLEOTIDE SEQUENCE [LARGE SCALE GENOMIC DNA]</scope>
    <source>
        <strain evidence="3">CECT 7956</strain>
    </source>
</reference>
<dbReference type="RefSeq" id="WP_379836110.1">
    <property type="nucleotide sequence ID" value="NZ_JBHRYQ010000001.1"/>
</dbReference>
<keyword evidence="1" id="KW-0472">Membrane</keyword>
<dbReference type="Proteomes" id="UP001595616">
    <property type="component" value="Unassembled WGS sequence"/>
</dbReference>
<evidence type="ECO:0000256" key="1">
    <source>
        <dbReference type="SAM" id="Phobius"/>
    </source>
</evidence>
<dbReference type="EMBL" id="JBHRYQ010000001">
    <property type="protein sequence ID" value="MFC3810194.1"/>
    <property type="molecule type" value="Genomic_DNA"/>
</dbReference>
<evidence type="ECO:0000313" key="3">
    <source>
        <dbReference type="Proteomes" id="UP001595616"/>
    </source>
</evidence>
<comment type="caution">
    <text evidence="2">The sequence shown here is derived from an EMBL/GenBank/DDBJ whole genome shotgun (WGS) entry which is preliminary data.</text>
</comment>
<gene>
    <name evidence="2" type="primary">ccoS</name>
    <name evidence="2" type="ORF">ACFOOI_05980</name>
</gene>
<dbReference type="PANTHER" id="PTHR41532">
    <property type="entry name" value="FIXS PROTEIN"/>
    <property type="match status" value="1"/>
</dbReference>
<sequence length="57" mass="6385">MEVIILLVILAIAVAGSFLVAFFWATKDGQFDDTFSPAVRILMDNEPTEKVKKNQRS</sequence>
<dbReference type="NCBIfam" id="TIGR00847">
    <property type="entry name" value="ccoS"/>
    <property type="match status" value="1"/>
</dbReference>
<organism evidence="2 3">
    <name type="scientific">Lacihabitans lacunae</name>
    <dbReference type="NCBI Taxonomy" id="1028214"/>
    <lineage>
        <taxon>Bacteria</taxon>
        <taxon>Pseudomonadati</taxon>
        <taxon>Bacteroidota</taxon>
        <taxon>Cytophagia</taxon>
        <taxon>Cytophagales</taxon>
        <taxon>Leadbetterellaceae</taxon>
        <taxon>Lacihabitans</taxon>
    </lineage>
</organism>
<keyword evidence="1" id="KW-1133">Transmembrane helix</keyword>
<dbReference type="InterPro" id="IPR004714">
    <property type="entry name" value="Cyt_oxidase_maturation_cbb3"/>
</dbReference>
<keyword evidence="1" id="KW-0812">Transmembrane</keyword>
<accession>A0ABV7YSN6</accession>
<proteinExistence type="predicted"/>
<feature type="transmembrane region" description="Helical" evidence="1">
    <location>
        <begin position="6"/>
        <end position="25"/>
    </location>
</feature>
<name>A0ABV7YSN6_9BACT</name>
<evidence type="ECO:0000313" key="2">
    <source>
        <dbReference type="EMBL" id="MFC3810194.1"/>
    </source>
</evidence>
<dbReference type="PANTHER" id="PTHR41532:SF1">
    <property type="entry name" value="FIXS PROTEIN"/>
    <property type="match status" value="1"/>
</dbReference>
<protein>
    <submittedName>
        <fullName evidence="2">Cbb3-type cytochrome oxidase assembly protein CcoS</fullName>
    </submittedName>
</protein>